<dbReference type="AlphaFoldDB" id="A0A0R1S466"/>
<accession>A0A0R1S466</accession>
<dbReference type="PATRIC" id="fig|1423747.3.peg.592"/>
<reference evidence="1 2" key="1">
    <citation type="journal article" date="2015" name="Genome Announc.">
        <title>Expanding the biotechnology potential of lactobacilli through comparative genomics of 213 strains and associated genera.</title>
        <authorList>
            <person name="Sun Z."/>
            <person name="Harris H.M."/>
            <person name="McCann A."/>
            <person name="Guo C."/>
            <person name="Argimon S."/>
            <person name="Zhang W."/>
            <person name="Yang X."/>
            <person name="Jeffery I.B."/>
            <person name="Cooney J.C."/>
            <person name="Kagawa T.F."/>
            <person name="Liu W."/>
            <person name="Song Y."/>
            <person name="Salvetti E."/>
            <person name="Wrobel A."/>
            <person name="Rasinkangas P."/>
            <person name="Parkhill J."/>
            <person name="Rea M.C."/>
            <person name="O'Sullivan O."/>
            <person name="Ritari J."/>
            <person name="Douillard F.P."/>
            <person name="Paul Ross R."/>
            <person name="Yang R."/>
            <person name="Briner A.E."/>
            <person name="Felis G.E."/>
            <person name="de Vos W.M."/>
            <person name="Barrangou R."/>
            <person name="Klaenhammer T.R."/>
            <person name="Caufield P.W."/>
            <person name="Cui Y."/>
            <person name="Zhang H."/>
            <person name="O'Toole P.W."/>
        </authorList>
    </citation>
    <scope>NUCLEOTIDE SEQUENCE [LARGE SCALE GENOMIC DNA]</scope>
    <source>
        <strain evidence="1 2">DSM 14340</strain>
    </source>
</reference>
<sequence length="172" mass="19521">MKTSTKFALIGIIFALLLISGGGCYHMNQFKKELMVKKWLIEIAAPRIDEFYKWNYLGVKTTKVTVLERNPVDGSPYGEVELTLDHKKKASAMIALTGTDLSFGTFSERSTPRPDFKVAEAGNDAINHNDYILQIKDIKKLKKSGYTEKISGQEIKYYLFKTYPEKFKGIGH</sequence>
<proteinExistence type="predicted"/>
<evidence type="ECO:0000313" key="1">
    <source>
        <dbReference type="EMBL" id="KRL61610.1"/>
    </source>
</evidence>
<evidence type="ECO:0000313" key="2">
    <source>
        <dbReference type="Proteomes" id="UP000051264"/>
    </source>
</evidence>
<dbReference type="RefSeq" id="WP_025083045.1">
    <property type="nucleotide sequence ID" value="NZ_AZEX01000015.1"/>
</dbReference>
<dbReference type="EMBL" id="AZEX01000015">
    <property type="protein sequence ID" value="KRL61610.1"/>
    <property type="molecule type" value="Genomic_DNA"/>
</dbReference>
<organism evidence="1 2">
    <name type="scientific">Latilactobacillus fuchuensis DSM 14340 = JCM 11249</name>
    <dbReference type="NCBI Taxonomy" id="1423747"/>
    <lineage>
        <taxon>Bacteria</taxon>
        <taxon>Bacillati</taxon>
        <taxon>Bacillota</taxon>
        <taxon>Bacilli</taxon>
        <taxon>Lactobacillales</taxon>
        <taxon>Lactobacillaceae</taxon>
        <taxon>Latilactobacillus</taxon>
    </lineage>
</organism>
<protein>
    <recommendedName>
        <fullName evidence="3">Lipoprotein</fullName>
    </recommendedName>
</protein>
<name>A0A0R1S466_9LACO</name>
<evidence type="ECO:0008006" key="3">
    <source>
        <dbReference type="Google" id="ProtNLM"/>
    </source>
</evidence>
<dbReference type="PROSITE" id="PS51257">
    <property type="entry name" value="PROKAR_LIPOPROTEIN"/>
    <property type="match status" value="1"/>
</dbReference>
<gene>
    <name evidence="1" type="ORF">FC69_GL000579</name>
</gene>
<dbReference type="Proteomes" id="UP000051264">
    <property type="component" value="Unassembled WGS sequence"/>
</dbReference>
<dbReference type="OrthoDB" id="2334553at2"/>
<comment type="caution">
    <text evidence="1">The sequence shown here is derived from an EMBL/GenBank/DDBJ whole genome shotgun (WGS) entry which is preliminary data.</text>
</comment>